<protein>
    <recommendedName>
        <fullName evidence="6">SH2 domain-containing protein</fullName>
    </recommendedName>
</protein>
<dbReference type="PRINTS" id="PR00401">
    <property type="entry name" value="SH2DOMAIN"/>
</dbReference>
<dbReference type="InterPro" id="IPR000980">
    <property type="entry name" value="SH2"/>
</dbReference>
<dbReference type="InterPro" id="IPR036860">
    <property type="entry name" value="SH2_dom_sf"/>
</dbReference>
<reference evidence="7" key="3">
    <citation type="submission" date="2025-09" db="UniProtKB">
        <authorList>
            <consortium name="Ensembl"/>
        </authorList>
    </citation>
    <scope>IDENTIFICATION</scope>
</reference>
<dbReference type="Ensembl" id="ENSPNAT00000047760.1">
    <property type="protein sequence ID" value="ENSPNAP00000040015.1"/>
    <property type="gene ID" value="ENSPNAG00000016375.2"/>
</dbReference>
<dbReference type="GeneTree" id="ENSGT00940000168744"/>
<dbReference type="PANTHER" id="PTHR46051:SF1">
    <property type="entry name" value="INOSITOL POLYPHOSPHATE-RELATED PHOSPHATASE DOMAIN-CONTAINING PROTEIN"/>
    <property type="match status" value="1"/>
</dbReference>
<dbReference type="PANTHER" id="PTHR46051">
    <property type="entry name" value="SH2 DOMAIN-CONTAINING PROTEIN"/>
    <property type="match status" value="1"/>
</dbReference>
<evidence type="ECO:0000256" key="3">
    <source>
        <dbReference type="ARBA" id="ARBA00022999"/>
    </source>
</evidence>
<dbReference type="Gene3D" id="3.30.505.10">
    <property type="entry name" value="SH2 domain"/>
    <property type="match status" value="1"/>
</dbReference>
<organism evidence="7 8">
    <name type="scientific">Pygocentrus nattereri</name>
    <name type="common">Red-bellied piranha</name>
    <dbReference type="NCBI Taxonomy" id="42514"/>
    <lineage>
        <taxon>Eukaryota</taxon>
        <taxon>Metazoa</taxon>
        <taxon>Chordata</taxon>
        <taxon>Craniata</taxon>
        <taxon>Vertebrata</taxon>
        <taxon>Euteleostomi</taxon>
        <taxon>Actinopterygii</taxon>
        <taxon>Neopterygii</taxon>
        <taxon>Teleostei</taxon>
        <taxon>Ostariophysi</taxon>
        <taxon>Characiformes</taxon>
        <taxon>Characoidei</taxon>
        <taxon>Pygocentrus</taxon>
    </lineage>
</organism>
<dbReference type="GO" id="GO:0002250">
    <property type="term" value="P:adaptive immune response"/>
    <property type="evidence" value="ECO:0007669"/>
    <property type="project" value="UniProtKB-KW"/>
</dbReference>
<evidence type="ECO:0000256" key="1">
    <source>
        <dbReference type="ARBA" id="ARBA00022588"/>
    </source>
</evidence>
<evidence type="ECO:0000256" key="5">
    <source>
        <dbReference type="PROSITE-ProRule" id="PRU00191"/>
    </source>
</evidence>
<dbReference type="GO" id="GO:0045087">
    <property type="term" value="P:innate immune response"/>
    <property type="evidence" value="ECO:0007669"/>
    <property type="project" value="UniProtKB-KW"/>
</dbReference>
<dbReference type="AlphaFoldDB" id="A0AAR2IJV1"/>
<dbReference type="Pfam" id="PF00017">
    <property type="entry name" value="SH2"/>
    <property type="match status" value="1"/>
</dbReference>
<dbReference type="PROSITE" id="PS50001">
    <property type="entry name" value="SH2"/>
    <property type="match status" value="1"/>
</dbReference>
<accession>A0AAR2IJV1</accession>
<name>A0AAR2IJV1_PYGNA</name>
<keyword evidence="8" id="KW-1185">Reference proteome</keyword>
<sequence>MLGCMYYGQIGKQDTERLLEKYGKEGSFLLRDSQSVPGALCLCVRRTPFVHTYRIEHSSQGWAVETINREKPQWFQSLDELIECYRNLTPHNMVPLLYPLEKAHLSKEDRQYTGEFVLVCCHVSRSGVVMSLFFQNYCQI</sequence>
<reference evidence="7 8" key="1">
    <citation type="submission" date="2020-10" db="EMBL/GenBank/DDBJ databases">
        <title>Pygocentrus nattereri (red-bellied piranha) genome, fPygNat1, primary haplotype.</title>
        <authorList>
            <person name="Myers G."/>
            <person name="Meyer A."/>
            <person name="Karagic N."/>
            <person name="Pippel M."/>
            <person name="Winkler S."/>
            <person name="Tracey A."/>
            <person name="Wood J."/>
            <person name="Formenti G."/>
            <person name="Howe K."/>
            <person name="Fedrigo O."/>
            <person name="Jarvis E.D."/>
        </authorList>
    </citation>
    <scope>NUCLEOTIDE SEQUENCE [LARGE SCALE GENOMIC DNA]</scope>
</reference>
<proteinExistence type="predicted"/>
<dbReference type="SMART" id="SM00252">
    <property type="entry name" value="SH2"/>
    <property type="match status" value="1"/>
</dbReference>
<dbReference type="Proteomes" id="UP001501920">
    <property type="component" value="Chromosome 12"/>
</dbReference>
<evidence type="ECO:0000313" key="8">
    <source>
        <dbReference type="Proteomes" id="UP001501920"/>
    </source>
</evidence>
<evidence type="ECO:0000259" key="6">
    <source>
        <dbReference type="PROSITE" id="PS50001"/>
    </source>
</evidence>
<reference evidence="7" key="2">
    <citation type="submission" date="2025-08" db="UniProtKB">
        <authorList>
            <consortium name="Ensembl"/>
        </authorList>
    </citation>
    <scope>IDENTIFICATION</scope>
</reference>
<feature type="domain" description="SH2" evidence="6">
    <location>
        <begin position="5"/>
        <end position="100"/>
    </location>
</feature>
<keyword evidence="4" id="KW-1064">Adaptive immunity</keyword>
<dbReference type="GO" id="GO:0009966">
    <property type="term" value="P:regulation of signal transduction"/>
    <property type="evidence" value="ECO:0007669"/>
    <property type="project" value="TreeGrafter"/>
</dbReference>
<keyword evidence="3 5" id="KW-0727">SH2 domain</keyword>
<evidence type="ECO:0000256" key="2">
    <source>
        <dbReference type="ARBA" id="ARBA00022859"/>
    </source>
</evidence>
<dbReference type="GO" id="GO:0050776">
    <property type="term" value="P:regulation of immune response"/>
    <property type="evidence" value="ECO:0007669"/>
    <property type="project" value="TreeGrafter"/>
</dbReference>
<evidence type="ECO:0000256" key="4">
    <source>
        <dbReference type="ARBA" id="ARBA00023130"/>
    </source>
</evidence>
<evidence type="ECO:0000313" key="7">
    <source>
        <dbReference type="Ensembl" id="ENSPNAP00000040015.1"/>
    </source>
</evidence>
<keyword evidence="2" id="KW-0391">Immunity</keyword>
<dbReference type="SUPFAM" id="SSF55550">
    <property type="entry name" value="SH2 domain"/>
    <property type="match status" value="1"/>
</dbReference>
<keyword evidence="1" id="KW-0399">Innate immunity</keyword>